<feature type="domain" description="Reverse transcriptase" evidence="1">
    <location>
        <begin position="1"/>
        <end position="83"/>
    </location>
</feature>
<feature type="non-terminal residue" evidence="2">
    <location>
        <position position="135"/>
    </location>
</feature>
<feature type="non-terminal residue" evidence="2">
    <location>
        <position position="1"/>
    </location>
</feature>
<dbReference type="Proteomes" id="UP001174909">
    <property type="component" value="Unassembled WGS sequence"/>
</dbReference>
<dbReference type="EMBL" id="CASHTH010002052">
    <property type="protein sequence ID" value="CAI8024098.1"/>
    <property type="molecule type" value="Genomic_DNA"/>
</dbReference>
<dbReference type="InterPro" id="IPR000477">
    <property type="entry name" value="RT_dom"/>
</dbReference>
<proteinExistence type="predicted"/>
<dbReference type="PROSITE" id="PS50878">
    <property type="entry name" value="RT_POL"/>
    <property type="match status" value="1"/>
</dbReference>
<reference evidence="2" key="1">
    <citation type="submission" date="2023-03" db="EMBL/GenBank/DDBJ databases">
        <authorList>
            <person name="Steffen K."/>
            <person name="Cardenas P."/>
        </authorList>
    </citation>
    <scope>NUCLEOTIDE SEQUENCE</scope>
</reference>
<dbReference type="Pfam" id="PF00078">
    <property type="entry name" value="RVT_1"/>
    <property type="match status" value="1"/>
</dbReference>
<comment type="caution">
    <text evidence="2">The sequence shown here is derived from an EMBL/GenBank/DDBJ whole genome shotgun (WGS) entry which is preliminary data.</text>
</comment>
<evidence type="ECO:0000259" key="1">
    <source>
        <dbReference type="PROSITE" id="PS50878"/>
    </source>
</evidence>
<protein>
    <recommendedName>
        <fullName evidence="1">Reverse transcriptase domain-containing protein</fullName>
    </recommendedName>
</protein>
<sequence length="135" mass="15765">PLLFLIFVNDLPSSTKSSNVFLFADDTKCLKKISSQTDCHLLQEDLLCLSNWSQRWNLKFNERKCVLLRFCLSTPHILFDYSLNNMPIQVVDCHRDLGILMSCDLKWCHHLNFISSRAYKILGLIRRSFSSRLPL</sequence>
<dbReference type="PANTHER" id="PTHR33332">
    <property type="entry name" value="REVERSE TRANSCRIPTASE DOMAIN-CONTAINING PROTEIN"/>
    <property type="match status" value="1"/>
</dbReference>
<dbReference type="AlphaFoldDB" id="A0AA35WJT8"/>
<accession>A0AA35WJT8</accession>
<name>A0AA35WJT8_GEOBA</name>
<evidence type="ECO:0000313" key="2">
    <source>
        <dbReference type="EMBL" id="CAI8024098.1"/>
    </source>
</evidence>
<gene>
    <name evidence="2" type="ORF">GBAR_LOCUS14028</name>
</gene>
<organism evidence="2 3">
    <name type="scientific">Geodia barretti</name>
    <name type="common">Barrett's horny sponge</name>
    <dbReference type="NCBI Taxonomy" id="519541"/>
    <lineage>
        <taxon>Eukaryota</taxon>
        <taxon>Metazoa</taxon>
        <taxon>Porifera</taxon>
        <taxon>Demospongiae</taxon>
        <taxon>Heteroscleromorpha</taxon>
        <taxon>Tetractinellida</taxon>
        <taxon>Astrophorina</taxon>
        <taxon>Geodiidae</taxon>
        <taxon>Geodia</taxon>
    </lineage>
</organism>
<evidence type="ECO:0000313" key="3">
    <source>
        <dbReference type="Proteomes" id="UP001174909"/>
    </source>
</evidence>
<keyword evidence="3" id="KW-1185">Reference proteome</keyword>